<organism evidence="6 7">
    <name type="scientific">Burkholderia ubonensis subsp. mesacidophila</name>
    <dbReference type="NCBI Taxonomy" id="265293"/>
    <lineage>
        <taxon>Bacteria</taxon>
        <taxon>Pseudomonadati</taxon>
        <taxon>Pseudomonadota</taxon>
        <taxon>Betaproteobacteria</taxon>
        <taxon>Burkholderiales</taxon>
        <taxon>Burkholderiaceae</taxon>
        <taxon>Burkholderia</taxon>
        <taxon>Burkholderia cepacia complex</taxon>
    </lineage>
</organism>
<dbReference type="PANTHER" id="PTHR38097:SF2">
    <property type="entry name" value="DNA-BINDING PROTEIN STPA"/>
    <property type="match status" value="1"/>
</dbReference>
<evidence type="ECO:0000256" key="4">
    <source>
        <dbReference type="ARBA" id="ARBA00023125"/>
    </source>
</evidence>
<dbReference type="SUPFAM" id="SSF81273">
    <property type="entry name" value="H-NS histone-like proteins"/>
    <property type="match status" value="1"/>
</dbReference>
<accession>A0A2A4F2A4</accession>
<dbReference type="AlphaFoldDB" id="A0A2A4F2A4"/>
<dbReference type="GO" id="GO:0003677">
    <property type="term" value="F:DNA binding"/>
    <property type="evidence" value="ECO:0007669"/>
    <property type="project" value="UniProtKB-KW"/>
</dbReference>
<evidence type="ECO:0000313" key="6">
    <source>
        <dbReference type="EMBL" id="PCE27225.1"/>
    </source>
</evidence>
<evidence type="ECO:0000313" key="7">
    <source>
        <dbReference type="Proteomes" id="UP000217994"/>
    </source>
</evidence>
<gene>
    <name evidence="6" type="ORF">BZL54_30140</name>
</gene>
<dbReference type="Pfam" id="PF00816">
    <property type="entry name" value="Histone_HNS"/>
    <property type="match status" value="1"/>
</dbReference>
<feature type="domain" description="DNA-binding protein H-NS-like C-terminal" evidence="5">
    <location>
        <begin position="58"/>
        <end position="97"/>
    </location>
</feature>
<protein>
    <submittedName>
        <fullName evidence="6">DNA-binding protein</fullName>
    </submittedName>
</protein>
<evidence type="ECO:0000256" key="2">
    <source>
        <dbReference type="ARBA" id="ARBA00010610"/>
    </source>
</evidence>
<evidence type="ECO:0000256" key="3">
    <source>
        <dbReference type="ARBA" id="ARBA00022490"/>
    </source>
</evidence>
<keyword evidence="4 6" id="KW-0238">DNA-binding</keyword>
<dbReference type="GO" id="GO:0009295">
    <property type="term" value="C:nucleoid"/>
    <property type="evidence" value="ECO:0007669"/>
    <property type="project" value="UniProtKB-SubCell"/>
</dbReference>
<dbReference type="GeneID" id="69002701"/>
<dbReference type="SMART" id="SM00528">
    <property type="entry name" value="HNS"/>
    <property type="match status" value="1"/>
</dbReference>
<evidence type="ECO:0000256" key="1">
    <source>
        <dbReference type="ARBA" id="ARBA00004453"/>
    </source>
</evidence>
<name>A0A2A4F2A4_9BURK</name>
<dbReference type="PANTHER" id="PTHR38097">
    <property type="match status" value="1"/>
</dbReference>
<dbReference type="Gene3D" id="4.10.430.30">
    <property type="match status" value="1"/>
</dbReference>
<evidence type="ECO:0000259" key="5">
    <source>
        <dbReference type="SMART" id="SM00528"/>
    </source>
</evidence>
<comment type="similarity">
    <text evidence="2">Belongs to the histone-like protein H-NS family.</text>
</comment>
<sequence length="110" mass="12686">MPTYRDLKAQIRTLQAQAEIARKREISVAVQKIREMIAEFDLKPEDLFADIQRKSRRIRRRAPATAKYRDPASGALWSGRGKEPRWIAGRDRDMYLIRTPTLTAATLDAC</sequence>
<comment type="caution">
    <text evidence="6">The sequence shown here is derived from an EMBL/GenBank/DDBJ whole genome shotgun (WGS) entry which is preliminary data.</text>
</comment>
<reference evidence="6 7" key="1">
    <citation type="submission" date="2017-01" db="EMBL/GenBank/DDBJ databases">
        <title>Whole-Genome Shotgun Sequencing of Two beta-Proteobacterial Species in Search of the Bulgecin Biosynthetic Cluster.</title>
        <authorList>
            <person name="Horsman M.E."/>
            <person name="Marous D.R."/>
            <person name="Li R."/>
            <person name="Oliver R.A."/>
            <person name="Byun B."/>
            <person name="Emrich S.J."/>
            <person name="Boggess B."/>
            <person name="Townsend C.A."/>
            <person name="Mobashery S."/>
        </authorList>
    </citation>
    <scope>NUCLEOTIDE SEQUENCE [LARGE SCALE GENOMIC DNA]</scope>
    <source>
        <strain evidence="6 7">ATCC 31433</strain>
    </source>
</reference>
<comment type="subcellular location">
    <subcellularLocation>
        <location evidence="1">Cytoplasm</location>
        <location evidence="1">Nucleoid</location>
    </subcellularLocation>
</comment>
<dbReference type="EMBL" id="MTZU01000098">
    <property type="protein sequence ID" value="PCE27225.1"/>
    <property type="molecule type" value="Genomic_DNA"/>
</dbReference>
<proteinExistence type="inferred from homology"/>
<dbReference type="Proteomes" id="UP000217994">
    <property type="component" value="Unassembled WGS sequence"/>
</dbReference>
<dbReference type="RefSeq" id="WP_084902087.1">
    <property type="nucleotide sequence ID" value="NZ_CP020737.1"/>
</dbReference>
<dbReference type="InterPro" id="IPR027444">
    <property type="entry name" value="H-NS_C_dom"/>
</dbReference>
<keyword evidence="3" id="KW-0963">Cytoplasm</keyword>